<evidence type="ECO:0000256" key="1">
    <source>
        <dbReference type="SAM" id="MobiDB-lite"/>
    </source>
</evidence>
<evidence type="ECO:0000313" key="4">
    <source>
        <dbReference type="EMBL" id="MEO1767535.1"/>
    </source>
</evidence>
<proteinExistence type="predicted"/>
<gene>
    <name evidence="4" type="ORF">V6E02_09960</name>
</gene>
<dbReference type="Proteomes" id="UP001482231">
    <property type="component" value="Unassembled WGS sequence"/>
</dbReference>
<accession>A0ABV0EFU5</accession>
<name>A0ABV0EFU5_9BURK</name>
<keyword evidence="2" id="KW-0472">Membrane</keyword>
<feature type="compositionally biased region" description="Low complexity" evidence="1">
    <location>
        <begin position="59"/>
        <end position="77"/>
    </location>
</feature>
<protein>
    <submittedName>
        <fullName evidence="4">SPOR domain-containing protein</fullName>
    </submittedName>
</protein>
<reference evidence="4 5" key="1">
    <citation type="submission" date="2024-02" db="EMBL/GenBank/DDBJ databases">
        <title>New thermophilic sulfur-oxidizing bacteria from a hot springs of the Uzon caldera (Kamchatka, Russia).</title>
        <authorList>
            <person name="Dukat A.M."/>
            <person name="Elcheninov A.G."/>
            <person name="Frolov E.N."/>
        </authorList>
    </citation>
    <scope>NUCLEOTIDE SEQUENCE [LARGE SCALE GENOMIC DNA]</scope>
    <source>
        <strain evidence="4 5">AK1</strain>
    </source>
</reference>
<feature type="compositionally biased region" description="Pro residues" evidence="1">
    <location>
        <begin position="40"/>
        <end position="58"/>
    </location>
</feature>
<keyword evidence="5" id="KW-1185">Reference proteome</keyword>
<comment type="caution">
    <text evidence="4">The sequence shown here is derived from an EMBL/GenBank/DDBJ whole genome shotgun (WGS) entry which is preliminary data.</text>
</comment>
<dbReference type="SUPFAM" id="SSF110997">
    <property type="entry name" value="Sporulation related repeat"/>
    <property type="match status" value="1"/>
</dbReference>
<keyword evidence="2" id="KW-1133">Transmembrane helix</keyword>
<feature type="region of interest" description="Disordered" evidence="1">
    <location>
        <begin position="38"/>
        <end position="141"/>
    </location>
</feature>
<evidence type="ECO:0000313" key="5">
    <source>
        <dbReference type="Proteomes" id="UP001482231"/>
    </source>
</evidence>
<feature type="transmembrane region" description="Helical" evidence="2">
    <location>
        <begin position="18"/>
        <end position="36"/>
    </location>
</feature>
<feature type="compositionally biased region" description="Low complexity" evidence="1">
    <location>
        <begin position="90"/>
        <end position="114"/>
    </location>
</feature>
<dbReference type="EMBL" id="JBAJEX010000008">
    <property type="protein sequence ID" value="MEO1767535.1"/>
    <property type="molecule type" value="Genomic_DNA"/>
</dbReference>
<dbReference type="InterPro" id="IPR007730">
    <property type="entry name" value="SPOR-like_dom"/>
</dbReference>
<evidence type="ECO:0000256" key="2">
    <source>
        <dbReference type="SAM" id="Phobius"/>
    </source>
</evidence>
<evidence type="ECO:0000259" key="3">
    <source>
        <dbReference type="Pfam" id="PF05036"/>
    </source>
</evidence>
<dbReference type="Gene3D" id="3.30.70.1070">
    <property type="entry name" value="Sporulation related repeat"/>
    <property type="match status" value="1"/>
</dbReference>
<feature type="domain" description="SPOR" evidence="3">
    <location>
        <begin position="166"/>
        <end position="230"/>
    </location>
</feature>
<dbReference type="RefSeq" id="WP_347308647.1">
    <property type="nucleotide sequence ID" value="NZ_JBAJEX010000008.1"/>
</dbReference>
<feature type="compositionally biased region" description="Pro residues" evidence="1">
    <location>
        <begin position="115"/>
        <end position="138"/>
    </location>
</feature>
<keyword evidence="2" id="KW-0812">Transmembrane</keyword>
<dbReference type="InterPro" id="IPR036680">
    <property type="entry name" value="SPOR-like_sf"/>
</dbReference>
<dbReference type="Pfam" id="PF05036">
    <property type="entry name" value="SPOR"/>
    <property type="match status" value="1"/>
</dbReference>
<organism evidence="4 5">
    <name type="scientific">Thiobacter aerophilum</name>
    <dbReference type="NCBI Taxonomy" id="3121275"/>
    <lineage>
        <taxon>Bacteria</taxon>
        <taxon>Pseudomonadati</taxon>
        <taxon>Pseudomonadota</taxon>
        <taxon>Betaproteobacteria</taxon>
        <taxon>Burkholderiales</taxon>
        <taxon>Thiobacteraceae</taxon>
        <taxon>Thiobacter</taxon>
    </lineage>
</organism>
<sequence>MAEPIAEDEIKKRATRRLIVAVTLVVLAAGILTWLSQHKPAPPITRPPEETVPPPIIAPPASSEPEAAAAPPGQTAPDTPPPGEPTVEHAPQQAATATAPAIPAPKQAGTLPPTLGAPPPPQVVSKPLPPPGPGPKAPPAEVAKPLVKAEPPTSLAPAPAAVPHAASGYVVQFGVFANPQNALQLVERLRAAGIEAQTETRVMLPPFKTRAEAEAALARLKEKGIPAVVVAR</sequence>